<evidence type="ECO:0000313" key="2">
    <source>
        <dbReference type="Proteomes" id="UP001473302"/>
    </source>
</evidence>
<dbReference type="Proteomes" id="UP001473302">
    <property type="component" value="Unassembled WGS sequence"/>
</dbReference>
<dbReference type="EMBL" id="BAABUK010000033">
    <property type="protein sequence ID" value="GAA5816610.1"/>
    <property type="molecule type" value="Genomic_DNA"/>
</dbReference>
<keyword evidence="2" id="KW-1185">Reference proteome</keyword>
<evidence type="ECO:0008006" key="3">
    <source>
        <dbReference type="Google" id="ProtNLM"/>
    </source>
</evidence>
<dbReference type="InterPro" id="IPR009057">
    <property type="entry name" value="Homeodomain-like_sf"/>
</dbReference>
<evidence type="ECO:0000313" key="1">
    <source>
        <dbReference type="EMBL" id="GAA5816610.1"/>
    </source>
</evidence>
<gene>
    <name evidence="1" type="ORF">MFLAVUS_010140</name>
</gene>
<protein>
    <recommendedName>
        <fullName evidence="3">Transposase Tc1-like domain-containing protein</fullName>
    </recommendedName>
</protein>
<proteinExistence type="predicted"/>
<accession>A0ABP9ZBX9</accession>
<reference evidence="1 2" key="1">
    <citation type="submission" date="2024-04" db="EMBL/GenBank/DDBJ databases">
        <title>genome sequences of Mucor flavus KT1a and Helicostylum pulchrum KT1b strains isolated from the surface of a dry-aged beef.</title>
        <authorList>
            <person name="Toyotome T."/>
            <person name="Hosono M."/>
            <person name="Torimaru M."/>
            <person name="Fukuda K."/>
            <person name="Mikami N."/>
        </authorList>
    </citation>
    <scope>NUCLEOTIDE SEQUENCE [LARGE SCALE GENOMIC DNA]</scope>
    <source>
        <strain evidence="1 2">KT1a</strain>
    </source>
</reference>
<sequence length="137" mass="15346">MIYILILDMKALPYNVTVKRKRLTDYDLSTVIGHYESGIMPTAIGRLINRSRTTSVVVINLYKKTGSPKDTTSAGRPQKLSETSVRVLVRSVRANPFEPYRFHTEASKNAGVTVSRDTVIRKLKEAVVEAEGSITKY</sequence>
<organism evidence="1 2">
    <name type="scientific">Mucor flavus</name>
    <dbReference type="NCBI Taxonomy" id="439312"/>
    <lineage>
        <taxon>Eukaryota</taxon>
        <taxon>Fungi</taxon>
        <taxon>Fungi incertae sedis</taxon>
        <taxon>Mucoromycota</taxon>
        <taxon>Mucoromycotina</taxon>
        <taxon>Mucoromycetes</taxon>
        <taxon>Mucorales</taxon>
        <taxon>Mucorineae</taxon>
        <taxon>Mucoraceae</taxon>
        <taxon>Mucor</taxon>
    </lineage>
</organism>
<dbReference type="SUPFAM" id="SSF46689">
    <property type="entry name" value="Homeodomain-like"/>
    <property type="match status" value="1"/>
</dbReference>
<comment type="caution">
    <text evidence="1">The sequence shown here is derived from an EMBL/GenBank/DDBJ whole genome shotgun (WGS) entry which is preliminary data.</text>
</comment>
<name>A0ABP9ZBX9_9FUNG</name>